<protein>
    <submittedName>
        <fullName evidence="2">Predicted protein</fullName>
    </submittedName>
</protein>
<dbReference type="eggNOG" id="ENOG502SYZ5">
    <property type="taxonomic scope" value="Eukaryota"/>
</dbReference>
<feature type="compositionally biased region" description="Basic and acidic residues" evidence="1">
    <location>
        <begin position="1335"/>
        <end position="1349"/>
    </location>
</feature>
<proteinExistence type="predicted"/>
<dbReference type="EMBL" id="GG663744">
    <property type="protein sequence ID" value="EEH54310.1"/>
    <property type="molecule type" value="Genomic_DNA"/>
</dbReference>
<dbReference type="Proteomes" id="UP000001876">
    <property type="component" value="Unassembled WGS sequence"/>
</dbReference>
<feature type="region of interest" description="Disordered" evidence="1">
    <location>
        <begin position="1"/>
        <end position="55"/>
    </location>
</feature>
<dbReference type="RefSeq" id="XP_003061680.1">
    <property type="nucleotide sequence ID" value="XM_003061634.1"/>
</dbReference>
<dbReference type="GeneID" id="9686871"/>
<feature type="compositionally biased region" description="Basic and acidic residues" evidence="1">
    <location>
        <begin position="45"/>
        <end position="55"/>
    </location>
</feature>
<dbReference type="PANTHER" id="PTHR35830:SF1">
    <property type="entry name" value="OS05G0299200 PROTEIN"/>
    <property type="match status" value="1"/>
</dbReference>
<feature type="compositionally biased region" description="Low complexity" evidence="1">
    <location>
        <begin position="244"/>
        <end position="260"/>
    </location>
</feature>
<feature type="region of interest" description="Disordered" evidence="1">
    <location>
        <begin position="557"/>
        <end position="584"/>
    </location>
</feature>
<evidence type="ECO:0000313" key="3">
    <source>
        <dbReference type="Proteomes" id="UP000001876"/>
    </source>
</evidence>
<feature type="compositionally biased region" description="Low complexity" evidence="1">
    <location>
        <begin position="34"/>
        <end position="44"/>
    </location>
</feature>
<feature type="compositionally biased region" description="Basic and acidic residues" evidence="1">
    <location>
        <begin position="1310"/>
        <end position="1327"/>
    </location>
</feature>
<reference evidence="2 3" key="1">
    <citation type="journal article" date="2009" name="Science">
        <title>Green evolution and dynamic adaptations revealed by genomes of the marine picoeukaryotes Micromonas.</title>
        <authorList>
            <person name="Worden A.Z."/>
            <person name="Lee J.H."/>
            <person name="Mock T."/>
            <person name="Rouze P."/>
            <person name="Simmons M.P."/>
            <person name="Aerts A.L."/>
            <person name="Allen A.E."/>
            <person name="Cuvelier M.L."/>
            <person name="Derelle E."/>
            <person name="Everett M.V."/>
            <person name="Foulon E."/>
            <person name="Grimwood J."/>
            <person name="Gundlach H."/>
            <person name="Henrissat B."/>
            <person name="Napoli C."/>
            <person name="McDonald S.M."/>
            <person name="Parker M.S."/>
            <person name="Rombauts S."/>
            <person name="Salamov A."/>
            <person name="Von Dassow P."/>
            <person name="Badger J.H."/>
            <person name="Coutinho P.M."/>
            <person name="Demir E."/>
            <person name="Dubchak I."/>
            <person name="Gentemann C."/>
            <person name="Eikrem W."/>
            <person name="Gready J.E."/>
            <person name="John U."/>
            <person name="Lanier W."/>
            <person name="Lindquist E.A."/>
            <person name="Lucas S."/>
            <person name="Mayer K.F."/>
            <person name="Moreau H."/>
            <person name="Not F."/>
            <person name="Otillar R."/>
            <person name="Panaud O."/>
            <person name="Pangilinan J."/>
            <person name="Paulsen I."/>
            <person name="Piegu B."/>
            <person name="Poliakov A."/>
            <person name="Robbens S."/>
            <person name="Schmutz J."/>
            <person name="Toulza E."/>
            <person name="Wyss T."/>
            <person name="Zelensky A."/>
            <person name="Zhou K."/>
            <person name="Armbrust E.V."/>
            <person name="Bhattacharya D."/>
            <person name="Goodenough U.W."/>
            <person name="Van de Peer Y."/>
            <person name="Grigoriev I.V."/>
        </authorList>
    </citation>
    <scope>NUCLEOTIDE SEQUENCE [LARGE SCALE GENOMIC DNA]</scope>
    <source>
        <strain evidence="2 3">CCMP1545</strain>
    </source>
</reference>
<dbReference type="PANTHER" id="PTHR35830">
    <property type="entry name" value="OS05G0299200 PROTEIN"/>
    <property type="match status" value="1"/>
</dbReference>
<keyword evidence="3" id="KW-1185">Reference proteome</keyword>
<feature type="region of interest" description="Disordered" evidence="1">
    <location>
        <begin position="852"/>
        <end position="885"/>
    </location>
</feature>
<sequence length="1349" mass="142548">MTSLLAAVVRPLAPPPPRVAPRADAPARRHRPSRAASVRAAAASDRSDRSDDAERARLVRRETALALRDELDGVRARARRALARGERLVERAKELGAEAERAMLGRDVDREDQARRALAERKRTRDSIDLTTARCEALAALASRLETAIIVLESAPEDARVDAADALAAAPLPEEARATVRSEAELEREFASLEISRLERMLSMTPRGEEEDDTQAKAAKAATATAAAREDSAPESAPCPAWWRPAAETPTPRAAADASSVPVPAEARSIHWSPYDGVRVVNAGVQTRHVVALRRSCATHGADAIRGSDRLAGGKKETAFRAGVVGALAAIDDGEADAECGGRWASIGGCEPGAFLSDLARDLGIAPMRAGSVVETALARKCADRLLRAGAATRAGDALECERELAQLTRTLATFDATEGEYLDLVALGLEKQLREEERETVRGMVPSDVGEATAAAVARALGLPRRSFSFSSRSRLRLHHSSARARPHVMASLARAGAGVAAAATARSVVARRRTGGVCSTSSSSAAAAAHRDARAHRRVFASIATRSRRVVVVAASSDDGGAPDGAPPDGDGAPPPPPPPSNALELLSLLVVTGGVKGSLAVGVGYLVGVNAISMIRPDLASSLHGLEWALPVALVDALVMLPRYDLSEAEEDAIDMKEKALGKPEKIRRALSRYQREEALGNPCRSMPAWQDALVASVARLTDEMFERAVVLGFLSAWMCDRAVEAGAEPYDAEFPAKVAAVAAAYLYLEVKLRRASRRNRKTLRAFRVMKDPITGKQKMVPMDDEVEVGDVLKTSEDVGGLVEKLKKKMATGGKSGAKKNENDAASADAAAAIDVVDAAADDAKARGLPPVPLPDVLKPTPKPGPAMTPPPGFDPSGGGLDGDGGASAVGSIVFNASVKQFFDGFRSRLTLLTQCACFITAPGGNLFAPIVGGLACDILYVVYQRKCLNDVFVAAGTTPADASKPPTAKDIRAARMTLLKRDLDRRRRALAGEVMDSIDASSVADGAKEFNSYMRQVVNEVKAAKGLEKTEDALTLVLDAIHEKFPPSTLNEMSERESVQKMYVTLQGIRNALVWDMDEETTTKMNALMRAAMAEGSDEGGGGEGGEFDALYRAATMTLMERDGIRNTASDFVQTANGLTLDVIHAKHPPRALVEMREEDAVDAMKTTLRETLTTEGGASGDAEDVLRWARAKLADADAAAAAKRAAAAGAAAAASGGEASGVALGDVASLGAAAPPPTSLRDAVALEKKREEAEARETAAEDAAEREPRSQSQSLDDGDGDDDDAVEKTGVNATIDALDRLVASVDERLRSGDDGDGDERRGRGNPPPRRASERATRRDDDDDA</sequence>
<feature type="compositionally biased region" description="Pro residues" evidence="1">
    <location>
        <begin position="864"/>
        <end position="877"/>
    </location>
</feature>
<accession>C1N0Q4</accession>
<evidence type="ECO:0000256" key="1">
    <source>
        <dbReference type="SAM" id="MobiDB-lite"/>
    </source>
</evidence>
<feature type="compositionally biased region" description="Low complexity" evidence="1">
    <location>
        <begin position="216"/>
        <end position="227"/>
    </location>
</feature>
<feature type="region of interest" description="Disordered" evidence="1">
    <location>
        <begin position="1252"/>
        <end position="1349"/>
    </location>
</feature>
<feature type="compositionally biased region" description="Low complexity" evidence="1">
    <location>
        <begin position="1"/>
        <end position="11"/>
    </location>
</feature>
<dbReference type="KEGG" id="mpp:MICPUCDRAFT_48241"/>
<name>C1N0Q4_MICPC</name>
<dbReference type="OrthoDB" id="1898167at2759"/>
<organism evidence="3">
    <name type="scientific">Micromonas pusilla (strain CCMP1545)</name>
    <name type="common">Picoplanktonic green alga</name>
    <dbReference type="NCBI Taxonomy" id="564608"/>
    <lineage>
        <taxon>Eukaryota</taxon>
        <taxon>Viridiplantae</taxon>
        <taxon>Chlorophyta</taxon>
        <taxon>Mamiellophyceae</taxon>
        <taxon>Mamiellales</taxon>
        <taxon>Mamiellaceae</taxon>
        <taxon>Micromonas</taxon>
    </lineage>
</organism>
<feature type="compositionally biased region" description="Basic and acidic residues" evidence="1">
    <location>
        <begin position="1252"/>
        <end position="1274"/>
    </location>
</feature>
<gene>
    <name evidence="2" type="ORF">MICPUCDRAFT_48241</name>
</gene>
<evidence type="ECO:0000313" key="2">
    <source>
        <dbReference type="EMBL" id="EEH54310.1"/>
    </source>
</evidence>
<feature type="region of interest" description="Disordered" evidence="1">
    <location>
        <begin position="205"/>
        <end position="260"/>
    </location>
</feature>
<feature type="compositionally biased region" description="Acidic residues" evidence="1">
    <location>
        <begin position="1281"/>
        <end position="1290"/>
    </location>
</feature>